<accession>A0ABY6NSS7</accession>
<feature type="domain" description="HYR" evidence="2">
    <location>
        <begin position="2906"/>
        <end position="2989"/>
    </location>
</feature>
<keyword evidence="1" id="KW-0677">Repeat</keyword>
<dbReference type="Pfam" id="PF02494">
    <property type="entry name" value="HYR"/>
    <property type="match status" value="26"/>
</dbReference>
<feature type="domain" description="HYR" evidence="2">
    <location>
        <begin position="2010"/>
        <end position="2091"/>
    </location>
</feature>
<dbReference type="PROSITE" id="PS50825">
    <property type="entry name" value="HYR"/>
    <property type="match status" value="26"/>
</dbReference>
<dbReference type="Pfam" id="PF23237">
    <property type="entry name" value="HYR_4C"/>
    <property type="match status" value="1"/>
</dbReference>
<feature type="domain" description="HYR" evidence="2">
    <location>
        <begin position="2092"/>
        <end position="2170"/>
    </location>
</feature>
<feature type="domain" description="HYR" evidence="2">
    <location>
        <begin position="1681"/>
        <end position="1764"/>
    </location>
</feature>
<dbReference type="Proteomes" id="UP001163981">
    <property type="component" value="Chromosome"/>
</dbReference>
<dbReference type="PANTHER" id="PTHR24273:SF32">
    <property type="entry name" value="HYALIN"/>
    <property type="match status" value="1"/>
</dbReference>
<gene>
    <name evidence="3" type="ORF">JRG66_02130</name>
</gene>
<feature type="domain" description="HYR" evidence="2">
    <location>
        <begin position="2661"/>
        <end position="2744"/>
    </location>
</feature>
<dbReference type="NCBIfam" id="TIGR04131">
    <property type="entry name" value="Bac_Flav_CTERM"/>
    <property type="match status" value="1"/>
</dbReference>
<feature type="domain" description="HYR" evidence="2">
    <location>
        <begin position="1926"/>
        <end position="2009"/>
    </location>
</feature>
<feature type="domain" description="HYR" evidence="2">
    <location>
        <begin position="1030"/>
        <end position="1111"/>
    </location>
</feature>
<feature type="domain" description="HYR" evidence="2">
    <location>
        <begin position="1357"/>
        <end position="1435"/>
    </location>
</feature>
<feature type="domain" description="HYR" evidence="2">
    <location>
        <begin position="1112"/>
        <end position="1190"/>
    </location>
</feature>
<keyword evidence="4" id="KW-1185">Reference proteome</keyword>
<protein>
    <submittedName>
        <fullName evidence="3">HYR domain-containing protein</fullName>
    </submittedName>
</protein>
<proteinExistence type="predicted"/>
<feature type="domain" description="HYR" evidence="2">
    <location>
        <begin position="2500"/>
        <end position="2581"/>
    </location>
</feature>
<evidence type="ECO:0000313" key="3">
    <source>
        <dbReference type="EMBL" id="UZH55706.1"/>
    </source>
</evidence>
<dbReference type="PANTHER" id="PTHR24273">
    <property type="entry name" value="FI04643P-RELATED"/>
    <property type="match status" value="1"/>
</dbReference>
<dbReference type="Pfam" id="PF13585">
    <property type="entry name" value="CHU_C"/>
    <property type="match status" value="1"/>
</dbReference>
<feature type="domain" description="HYR" evidence="2">
    <location>
        <begin position="2337"/>
        <end position="2415"/>
    </location>
</feature>
<feature type="domain" description="HYR" evidence="2">
    <location>
        <begin position="2171"/>
        <end position="2254"/>
    </location>
</feature>
<feature type="domain" description="HYR" evidence="2">
    <location>
        <begin position="2255"/>
        <end position="2336"/>
    </location>
</feature>
<feature type="domain" description="HYR" evidence="2">
    <location>
        <begin position="1191"/>
        <end position="1274"/>
    </location>
</feature>
<feature type="domain" description="HYR" evidence="2">
    <location>
        <begin position="2582"/>
        <end position="2660"/>
    </location>
</feature>
<dbReference type="InterPro" id="IPR003410">
    <property type="entry name" value="HYR_dom"/>
</dbReference>
<name>A0ABY6NSS7_9FLAO</name>
<evidence type="ECO:0000259" key="2">
    <source>
        <dbReference type="PROSITE" id="PS50825"/>
    </source>
</evidence>
<feature type="domain" description="HYR" evidence="2">
    <location>
        <begin position="865"/>
        <end position="945"/>
    </location>
</feature>
<dbReference type="InterPro" id="IPR013783">
    <property type="entry name" value="Ig-like_fold"/>
</dbReference>
<feature type="domain" description="HYR" evidence="2">
    <location>
        <begin position="1765"/>
        <end position="1846"/>
    </location>
</feature>
<feature type="domain" description="HYR" evidence="2">
    <location>
        <begin position="1436"/>
        <end position="1519"/>
    </location>
</feature>
<feature type="domain" description="HYR" evidence="2">
    <location>
        <begin position="2745"/>
        <end position="2826"/>
    </location>
</feature>
<feature type="domain" description="HYR" evidence="2">
    <location>
        <begin position="2416"/>
        <end position="2499"/>
    </location>
</feature>
<feature type="domain" description="HYR" evidence="2">
    <location>
        <begin position="1520"/>
        <end position="1601"/>
    </location>
</feature>
<feature type="domain" description="HYR" evidence="2">
    <location>
        <begin position="1847"/>
        <end position="1925"/>
    </location>
</feature>
<dbReference type="InterPro" id="IPR057078">
    <property type="entry name" value="HYR-4C"/>
</dbReference>
<feature type="domain" description="HYR" evidence="2">
    <location>
        <begin position="1275"/>
        <end position="1356"/>
    </location>
</feature>
<organism evidence="3 4">
    <name type="scientific">Salinimicrobium tongyeongense</name>
    <dbReference type="NCBI Taxonomy" id="2809707"/>
    <lineage>
        <taxon>Bacteria</taxon>
        <taxon>Pseudomonadati</taxon>
        <taxon>Bacteroidota</taxon>
        <taxon>Flavobacteriia</taxon>
        <taxon>Flavobacteriales</taxon>
        <taxon>Flavobacteriaceae</taxon>
        <taxon>Salinimicrobium</taxon>
    </lineage>
</organism>
<dbReference type="Gene3D" id="2.60.40.10">
    <property type="entry name" value="Immunoglobulins"/>
    <property type="match status" value="4"/>
</dbReference>
<dbReference type="RefSeq" id="WP_265164105.1">
    <property type="nucleotide sequence ID" value="NZ_CP069620.1"/>
</dbReference>
<evidence type="ECO:0000313" key="4">
    <source>
        <dbReference type="Proteomes" id="UP001163981"/>
    </source>
</evidence>
<sequence length="3333" mass="347124">MKQNYAKQFSAINPGNLFTLFLVLFGSVLQMSAQVRQPFIQTTSEDSPNRKIYNIKGDFTMIGNTNMTLWDYSNERMNSNNYMVEVDADEVENTSNSSSATLTFSNENGASPECSNVLFAGLYWTGRTGDNVANYKKSKVKFRGPGTSYQDIQAISYNVPGDNNMYAAYAEVTDIVKAGGTGEYWVADMAVSEGNGGSTGYYGGWGMIVIYENQQMNLRDVTVFNGYAYVQGNATRQYEIPVSGFNTAQAGDINMKLGMMAGEGDRGISGDYFSIKKRNGNSWQALSHGLNSTDNFFNSSIQTSGARNPNRLNNTGVDISMFNIDNHNNQVIGNNQTSTTFRYGSTQDTYIILNMAMSVDAYTPDFEAVTSIGQTTAVPGEEITYNIDLYNRGSEEIENAKITIPVPFNLEYVGNETHFNGQVPSPNNVTYDPSLGANGSIIWDIGTLSLPADRSNILGNLNLNFKVTEDCAILKNSSCGHQFQIPFTGTLSGKGAITGATFTDKGLIQGYQNNGSCEMQPITSPLLIDIDASNFIQNNCQATPDELSFSTCDTQSGFSVSDIQSYFPQGSRFYDSYPVTSGSTQITGNFPATAGTTQYYAILKGSNTCYIPFSITIDEITSVPVVENVSYCINEQAAALTATPSKSNYSLFYYTSEDGEPLNTITPSTAEAGEFIYYVAEGESLNCISPNKATITVSITGKPEATPPSNIEIEGCGTEFDSSTIPGYSTQLTAITQNVFENLGGTITSEKDIQKVEYLDNLESSVPAVITRTFRITSECGSVDVQQVIKVKDTTAPEAISLQDVTAQCAADVEAPVTTDNCDGELTATTTDPVSYTEQGTYSITWTFTDNSGNKNTVVQKVIIKDTIAPEITCTNDIFDTVASGSTTAVVTYDAPVASDNCEFTVEQTEGLASGAEFPLGTTTNTFVVTDAAGNTATCSFDVTITDDEDPTLECPAPINVNVDAGICGAVVEFSTPEGFDNSGDVTVTQIAGPVSGSVFPVGITTVTFQVEDASGNTATCSFDVTVTDNEAPEITSVANITQNVDVASCSATVGYELPTATDNCEGVTVALTEGLASGSEFPLGVTEVIYTAIDAAGNKVTTTFTVTVIDNIAPEITCTNDIFETVVAGGTTAVVTYDAPVASDNCSYTVEQTAGLASGSEFPLGTTTNTFVVTDAAGNTASCSFDVVITDDEDPTLECPAPINVNVDAGICGAVVEFATPEGFDNSGDVTVTQIAGLVSGETFPVGTTTVTFQVEDASGNTATCSFEVTVTDNEAPEITSVSNITENVDVASCSATVEYELPTATDNCEGVEVTLTEGLASGSEFPLGETTVTYTATDASGNEVSTTFTVTVVDNIAPEITCTDDIFDTVASGSTTAVVTYDAPVASDNCSYTVEQTAGLASGSEFPLGTTTNTFVVTDAAGNTASCSFDVTITDDEDPTLECPAPINVNVDAGICGAVVEFATPEGSDNSGAVTVTQIAGPVSGEVFPVGTTTVTFEVEDASGNTATCSFDVTVTDNEDPTITSVSNITENVDVASCSATVEYELPTATDNCEGVEVTLTEGLASGSEFPLGETTVTYTATDASGNEVSTTFTVTVVDNIAPEIVCVNDIFDTVASGSTTAVITYDAPVASDNCEFTVEQTAGLASGSEFPLGTTTNTFVVTDGAGNTATCSFDVVITDDEDPTLECPAPINVNVDAGICGAVVEFTTPEGFDNSGDVIVTQIAGPVSGETFPVGTTTVTFQVEDASGNTATCSLEVTVTDNEDPTITSIANITENVDVASCSAIVEYELPTATDNCEGVTVTLTEGLASGSEFPLGVTEVTYTATDASGNEVSTTFTVTVVDNIAPEIVCVNDIFDTVGENGTTAVVTYEAPVASDNCSYTVEQTAGLASGSEFPLGTTTNTFVVTDTAGNTASCSFDVTITDDEDPSLECPAPINANVDAGICGAVVEFSTPEGFDNSGAVTVTQIAGPVSGEVFPVGTTTVTFQVKDASGNTATCSFDVTVTDNEDPTITSVSNITENVDVASCSATVEYELPTATDNCEGVEVTLTEGLASGSEFPLGETTVTYTATDASGNEVSTTFTVTVVDNIAPEIVCVNDIFDTVASGSTTAVITYDAPVASDNCEFTVEQTAGLASGSEFPLGTTTNTFVVTDGAGNTATCSFDVVITDDEDPTLECPAPINVNVDAGICGAVVEFTTPEGFDNSGDVTVTQIAGPVSGSVFPVGTSTVTFQVEDASGNTATCSFDVTVTDNEAPEITSVSNITENVDVASCSATVEYELPTATDNCEGVEVTLTEGLASGSEFPLGETTVTYTATDASGNEVTTTFTVTVVDNIAPEIVCVNDIFEAVASGSTTAVVTYDAPVASDNCEFTVEQTAGLASGSEFPLGTTTNTFVITDAAGNTATCSFDVVITDDEDPTLECPAPINVNVDAGICGAVVEFSTPEGFDNSGEVTVIQIAGLVSGETFPVGITTVTFQVEDASGNTATCSFDLTVTDNEAPEITSVSNITENVDVDSCSATVEYELPTATDNCEGVTVELTEGFASGSEFPLGETTVTYTATDAAGNEVTTTFTVTVVDNIAPEIVCVNDIFDTVASGSTTAVVTYDAPVASDNCSYTVEQTAGLASGSEFPLGTTTNTFVVTDAAGNTATCSFDVTITDDEDPTLECPAPINVNVDAGICGAVVEFSTPEGFDNSGDVTVTQIAGPVSGETFPVGTTTVTFQVEDASGNTATCSFDVTVTDNEDPEITSVSNITENVDVDSCSAIVEYELPTATDNCEGVEVTLTEGLASGSEFPLGETTVTYTATDAAGNEVTTTFTVTVVDNIAPEITCVNDIFDTVASGSTTTVVTYDAPVASDNCSYTVEQTAGLASGSEFPLGSTTNTFVVTDAAGNTASCSFDVTITDDEDPTLECPAPINVNVDAGICGAVVEFSTPEGFDNSGAVTVTQIAGPVSGETFPVGTTTVTFQVEDASGNTATCSFDVTVTDNEAPAWASALPSDVTVECNEVPAAATLTATDACGVNVEFSEEMVASDCTSEYILTRTWTATDNNGNAISHTQIISVEDNSAPTLASELQEVINISCEEIPATPELTFTDNCSPEVTVEFEESTTDGENGSSVITRTWFASDCAGNEAVFTQTINVNAATEIETTTADLCTEDVIFELSDLLEGEYNENGTWVDSQQTGALQNGAIDPGLLQVGLYTFDYVITEGGCTSTTTVQVNINDDCIVLPCEIEDVRNSISKTVTPNGDQINDNFVVGEGIDCGFTYAVQIFNRWGNEVYQSNNYTNGWDGSSSSSISGDQLPAGTYYYIVEIKQSGLEPIQGYIYLGTK</sequence>
<dbReference type="EMBL" id="CP069620">
    <property type="protein sequence ID" value="UZH55706.1"/>
    <property type="molecule type" value="Genomic_DNA"/>
</dbReference>
<dbReference type="InterPro" id="IPR026341">
    <property type="entry name" value="T9SS_type_B"/>
</dbReference>
<feature type="domain" description="HYR" evidence="2">
    <location>
        <begin position="2827"/>
        <end position="2905"/>
    </location>
</feature>
<evidence type="ECO:0000256" key="1">
    <source>
        <dbReference type="ARBA" id="ARBA00022737"/>
    </source>
</evidence>
<feature type="domain" description="HYR" evidence="2">
    <location>
        <begin position="946"/>
        <end position="1029"/>
    </location>
</feature>
<feature type="domain" description="HYR" evidence="2">
    <location>
        <begin position="1602"/>
        <end position="1680"/>
    </location>
</feature>
<reference evidence="3" key="1">
    <citation type="submission" date="2021-02" db="EMBL/GenBank/DDBJ databases">
        <title>Salinimicrobium sp. nov. isolated from seawater in Tongyeong, Republic of Korea.</title>
        <authorList>
            <person name="Lee S.-J."/>
        </authorList>
    </citation>
    <scope>NUCLEOTIDE SEQUENCE</scope>
    <source>
        <strain evidence="3">HN-2-9-2</strain>
    </source>
</reference>